<dbReference type="FunFam" id="2.30.30.30:FF:000003">
    <property type="entry name" value="Elongation factor P"/>
    <property type="match status" value="1"/>
</dbReference>
<dbReference type="PIRSF" id="PIRSF005901">
    <property type="entry name" value="EF-P"/>
    <property type="match status" value="1"/>
</dbReference>
<feature type="domain" description="Translation elongation factor P/YeiP central" evidence="11">
    <location>
        <begin position="67"/>
        <end position="123"/>
    </location>
</feature>
<comment type="subcellular location">
    <subcellularLocation>
        <location evidence="1 7">Cytoplasm</location>
    </subcellularLocation>
</comment>
<dbReference type="InterPro" id="IPR020599">
    <property type="entry name" value="Transl_elong_fac_P/YeiP"/>
</dbReference>
<dbReference type="InterPro" id="IPR013185">
    <property type="entry name" value="Transl_elong_KOW-like"/>
</dbReference>
<evidence type="ECO:0000259" key="10">
    <source>
        <dbReference type="SMART" id="SM00841"/>
    </source>
</evidence>
<dbReference type="NCBIfam" id="TIGR00038">
    <property type="entry name" value="efp"/>
    <property type="match status" value="1"/>
</dbReference>
<dbReference type="UniPathway" id="UPA00345"/>
<organism evidence="12 13">
    <name type="scientific">Candidatus Blackburnbacteria bacterium RIFCSPLOWO2_01_FULL_40_20</name>
    <dbReference type="NCBI Taxonomy" id="1797519"/>
    <lineage>
        <taxon>Bacteria</taxon>
        <taxon>Candidatus Blackburniibacteriota</taxon>
    </lineage>
</organism>
<evidence type="ECO:0000256" key="7">
    <source>
        <dbReference type="HAMAP-Rule" id="MF_00141"/>
    </source>
</evidence>
<protein>
    <recommendedName>
        <fullName evidence="7 8">Elongation factor P</fullName>
        <shortName evidence="7">EF-P</shortName>
    </recommendedName>
</protein>
<dbReference type="GO" id="GO:0043043">
    <property type="term" value="P:peptide biosynthetic process"/>
    <property type="evidence" value="ECO:0007669"/>
    <property type="project" value="InterPro"/>
</dbReference>
<dbReference type="InterPro" id="IPR001059">
    <property type="entry name" value="Transl_elong_P/YeiP_cen"/>
</dbReference>
<keyword evidence="4 7" id="KW-0963">Cytoplasm</keyword>
<reference evidence="12 13" key="1">
    <citation type="journal article" date="2016" name="Nat. Commun.">
        <title>Thousands of microbial genomes shed light on interconnected biogeochemical processes in an aquifer system.</title>
        <authorList>
            <person name="Anantharaman K."/>
            <person name="Brown C.T."/>
            <person name="Hug L.A."/>
            <person name="Sharon I."/>
            <person name="Castelle C.J."/>
            <person name="Probst A.J."/>
            <person name="Thomas B.C."/>
            <person name="Singh A."/>
            <person name="Wilkins M.J."/>
            <person name="Karaoz U."/>
            <person name="Brodie E.L."/>
            <person name="Williams K.H."/>
            <person name="Hubbard S.S."/>
            <person name="Banfield J.F."/>
        </authorList>
    </citation>
    <scope>NUCLEOTIDE SEQUENCE [LARGE SCALE GENOMIC DNA]</scope>
</reference>
<dbReference type="InterPro" id="IPR015365">
    <property type="entry name" value="Elong-fact-P_C"/>
</dbReference>
<evidence type="ECO:0000259" key="11">
    <source>
        <dbReference type="SMART" id="SM01185"/>
    </source>
</evidence>
<proteinExistence type="inferred from homology"/>
<dbReference type="Proteomes" id="UP000178659">
    <property type="component" value="Unassembled WGS sequence"/>
</dbReference>
<keyword evidence="5 7" id="KW-0251">Elongation factor</keyword>
<feature type="domain" description="Elongation factor P C-terminal" evidence="10">
    <location>
        <begin position="133"/>
        <end position="188"/>
    </location>
</feature>
<comment type="caution">
    <text evidence="12">The sequence shown here is derived from an EMBL/GenBank/DDBJ whole genome shotgun (WGS) entry which is preliminary data.</text>
</comment>
<dbReference type="InterPro" id="IPR014722">
    <property type="entry name" value="Rib_uL2_dom2"/>
</dbReference>
<dbReference type="GO" id="GO:0003746">
    <property type="term" value="F:translation elongation factor activity"/>
    <property type="evidence" value="ECO:0007669"/>
    <property type="project" value="UniProtKB-UniRule"/>
</dbReference>
<keyword evidence="6 7" id="KW-0648">Protein biosynthesis</keyword>
<evidence type="ECO:0000256" key="1">
    <source>
        <dbReference type="ARBA" id="ARBA00004496"/>
    </source>
</evidence>
<dbReference type="NCBIfam" id="NF001810">
    <property type="entry name" value="PRK00529.1"/>
    <property type="match status" value="1"/>
</dbReference>
<dbReference type="FunFam" id="2.40.50.140:FF:000009">
    <property type="entry name" value="Elongation factor P"/>
    <property type="match status" value="1"/>
</dbReference>
<dbReference type="SUPFAM" id="SSF50249">
    <property type="entry name" value="Nucleic acid-binding proteins"/>
    <property type="match status" value="2"/>
</dbReference>
<dbReference type="InterPro" id="IPR011768">
    <property type="entry name" value="Transl_elongation_fac_P"/>
</dbReference>
<dbReference type="SMART" id="SM00841">
    <property type="entry name" value="Elong-fact-P_C"/>
    <property type="match status" value="1"/>
</dbReference>
<dbReference type="Pfam" id="PF09285">
    <property type="entry name" value="Elong-fact-P_C"/>
    <property type="match status" value="1"/>
</dbReference>
<dbReference type="PANTHER" id="PTHR30053">
    <property type="entry name" value="ELONGATION FACTOR P"/>
    <property type="match status" value="1"/>
</dbReference>
<evidence type="ECO:0000256" key="6">
    <source>
        <dbReference type="ARBA" id="ARBA00022917"/>
    </source>
</evidence>
<evidence type="ECO:0000313" key="13">
    <source>
        <dbReference type="Proteomes" id="UP000178659"/>
    </source>
</evidence>
<dbReference type="HAMAP" id="MF_00141">
    <property type="entry name" value="EF_P"/>
    <property type="match status" value="1"/>
</dbReference>
<dbReference type="GO" id="GO:0005829">
    <property type="term" value="C:cytosol"/>
    <property type="evidence" value="ECO:0007669"/>
    <property type="project" value="UniProtKB-ARBA"/>
</dbReference>
<dbReference type="SUPFAM" id="SSF50104">
    <property type="entry name" value="Translation proteins SH3-like domain"/>
    <property type="match status" value="1"/>
</dbReference>
<dbReference type="InterPro" id="IPR012340">
    <property type="entry name" value="NA-bd_OB-fold"/>
</dbReference>
<dbReference type="CDD" id="cd04470">
    <property type="entry name" value="S1_EF-P_repeat_1"/>
    <property type="match status" value="1"/>
</dbReference>
<comment type="similarity">
    <text evidence="3 7 9">Belongs to the elongation factor P family.</text>
</comment>
<dbReference type="InterPro" id="IPR008991">
    <property type="entry name" value="Translation_prot_SH3-like_sf"/>
</dbReference>
<dbReference type="PANTHER" id="PTHR30053:SF12">
    <property type="entry name" value="ELONGATION FACTOR P (EF-P) FAMILY PROTEIN"/>
    <property type="match status" value="1"/>
</dbReference>
<evidence type="ECO:0000256" key="3">
    <source>
        <dbReference type="ARBA" id="ARBA00009479"/>
    </source>
</evidence>
<dbReference type="Pfam" id="PF01132">
    <property type="entry name" value="EFP"/>
    <property type="match status" value="1"/>
</dbReference>
<dbReference type="Gene3D" id="2.30.30.30">
    <property type="match status" value="1"/>
</dbReference>
<evidence type="ECO:0000256" key="8">
    <source>
        <dbReference type="NCBIfam" id="TIGR00038"/>
    </source>
</evidence>
<dbReference type="SMART" id="SM01185">
    <property type="entry name" value="EFP"/>
    <property type="match status" value="1"/>
</dbReference>
<evidence type="ECO:0000256" key="9">
    <source>
        <dbReference type="RuleBase" id="RU004389"/>
    </source>
</evidence>
<evidence type="ECO:0000256" key="5">
    <source>
        <dbReference type="ARBA" id="ARBA00022768"/>
    </source>
</evidence>
<comment type="function">
    <text evidence="7">Involved in peptide bond synthesis. Stimulates efficient translation and peptide-bond synthesis on native or reconstituted 70S ribosomes in vitro. Probably functions indirectly by altering the affinity of the ribosome for aminoacyl-tRNA, thus increasing their reactivity as acceptors for peptidyl transferase.</text>
</comment>
<dbReference type="Pfam" id="PF08207">
    <property type="entry name" value="EFP_N"/>
    <property type="match status" value="1"/>
</dbReference>
<evidence type="ECO:0000256" key="2">
    <source>
        <dbReference type="ARBA" id="ARBA00004815"/>
    </source>
</evidence>
<dbReference type="EMBL" id="MHCC01000002">
    <property type="protein sequence ID" value="OGY14146.1"/>
    <property type="molecule type" value="Genomic_DNA"/>
</dbReference>
<evidence type="ECO:0000313" key="12">
    <source>
        <dbReference type="EMBL" id="OGY14146.1"/>
    </source>
</evidence>
<dbReference type="Gene3D" id="2.40.50.140">
    <property type="entry name" value="Nucleic acid-binding proteins"/>
    <property type="match status" value="2"/>
</dbReference>
<dbReference type="CDD" id="cd05794">
    <property type="entry name" value="S1_EF-P_repeat_2"/>
    <property type="match status" value="1"/>
</dbReference>
<dbReference type="FunFam" id="2.40.50.140:FF:000004">
    <property type="entry name" value="Elongation factor P"/>
    <property type="match status" value="1"/>
</dbReference>
<dbReference type="AlphaFoldDB" id="A0A1G1VFU1"/>
<sequence>MIPVTGLKKGTTFQMDSQPYKVIDYSHVKMGRGNAIIRVAARNLRNGAVEEKTFTSGASIEPITTIKRKLQYLYRDGSNAVFMDPTTYEQLEVGNNILGHDLKFLNEGQVIEVLFWSQADRELPLGVELPPNVILAVSEAAPGVKGNSATNIYKDVKLENGLDARAPLFIKVGDKIKVDTRSGEYIERVK</sequence>
<evidence type="ECO:0000256" key="4">
    <source>
        <dbReference type="ARBA" id="ARBA00022490"/>
    </source>
</evidence>
<gene>
    <name evidence="7" type="primary">efp</name>
    <name evidence="12" type="ORF">A3A77_04775</name>
</gene>
<comment type="pathway">
    <text evidence="2 7">Protein biosynthesis; polypeptide chain elongation.</text>
</comment>
<name>A0A1G1VFU1_9BACT</name>
<accession>A0A1G1VFU1</accession>